<organism evidence="7 8">
    <name type="scientific">Amycolatopsis thermoflava</name>
    <dbReference type="NCBI Taxonomy" id="84480"/>
    <lineage>
        <taxon>Bacteria</taxon>
        <taxon>Bacillati</taxon>
        <taxon>Actinomycetota</taxon>
        <taxon>Actinomycetes</taxon>
        <taxon>Pseudonocardiales</taxon>
        <taxon>Pseudonocardiaceae</taxon>
        <taxon>Amycolatopsis</taxon>
        <taxon>Amycolatopsis methanolica group</taxon>
    </lineage>
</organism>
<dbReference type="PANTHER" id="PTHR43884:SF12">
    <property type="entry name" value="ISOVALERYL-COA DEHYDROGENASE, MITOCHONDRIAL-RELATED"/>
    <property type="match status" value="1"/>
</dbReference>
<evidence type="ECO:0000256" key="1">
    <source>
        <dbReference type="ARBA" id="ARBA00001974"/>
    </source>
</evidence>
<dbReference type="Gene3D" id="1.10.540.10">
    <property type="entry name" value="Acyl-CoA dehydrogenase/oxidase, N-terminal domain"/>
    <property type="match status" value="1"/>
</dbReference>
<keyword evidence="4" id="KW-0274">FAD</keyword>
<dbReference type="Gene3D" id="1.20.140.10">
    <property type="entry name" value="Butyryl-CoA Dehydrogenase, subunit A, domain 3"/>
    <property type="match status" value="1"/>
</dbReference>
<dbReference type="GO" id="GO:0050660">
    <property type="term" value="F:flavin adenine dinucleotide binding"/>
    <property type="evidence" value="ECO:0007669"/>
    <property type="project" value="InterPro"/>
</dbReference>
<protein>
    <submittedName>
        <fullName evidence="7">Alkylation response protein AidB-like acyl-CoA dehydrogenase</fullName>
    </submittedName>
</protein>
<comment type="cofactor">
    <cofactor evidence="1">
        <name>FAD</name>
        <dbReference type="ChEBI" id="CHEBI:57692"/>
    </cofactor>
</comment>
<reference evidence="7 8" key="1">
    <citation type="submission" date="2018-11" db="EMBL/GenBank/DDBJ databases">
        <title>Sequencing the genomes of 1000 actinobacteria strains.</title>
        <authorList>
            <person name="Klenk H.-P."/>
        </authorList>
    </citation>
    <scope>NUCLEOTIDE SEQUENCE [LARGE SCALE GENOMIC DNA]</scope>
    <source>
        <strain evidence="7 8">DSM 44348</strain>
    </source>
</reference>
<feature type="domain" description="Acyl-CoA dehydrogenase/oxidase C-terminal" evidence="5">
    <location>
        <begin position="234"/>
        <end position="324"/>
    </location>
</feature>
<evidence type="ECO:0000313" key="7">
    <source>
        <dbReference type="EMBL" id="ROS37875.1"/>
    </source>
</evidence>
<dbReference type="Gene3D" id="2.40.110.10">
    <property type="entry name" value="Butyryl-CoA Dehydrogenase, subunit A, domain 2"/>
    <property type="match status" value="1"/>
</dbReference>
<evidence type="ECO:0000256" key="2">
    <source>
        <dbReference type="ARBA" id="ARBA00009347"/>
    </source>
</evidence>
<evidence type="ECO:0000256" key="4">
    <source>
        <dbReference type="ARBA" id="ARBA00022827"/>
    </source>
</evidence>
<accession>A0A3N2GPM7</accession>
<dbReference type="SUPFAM" id="SSF47203">
    <property type="entry name" value="Acyl-CoA dehydrogenase C-terminal domain-like"/>
    <property type="match status" value="1"/>
</dbReference>
<evidence type="ECO:0000313" key="8">
    <source>
        <dbReference type="Proteomes" id="UP000274843"/>
    </source>
</evidence>
<dbReference type="SUPFAM" id="SSF56645">
    <property type="entry name" value="Acyl-CoA dehydrogenase NM domain-like"/>
    <property type="match status" value="1"/>
</dbReference>
<dbReference type="InterPro" id="IPR037069">
    <property type="entry name" value="AcylCoA_DH/ox_N_sf"/>
</dbReference>
<comment type="caution">
    <text evidence="7">The sequence shown here is derived from an EMBL/GenBank/DDBJ whole genome shotgun (WGS) entry which is preliminary data.</text>
</comment>
<dbReference type="PANTHER" id="PTHR43884">
    <property type="entry name" value="ACYL-COA DEHYDROGENASE"/>
    <property type="match status" value="1"/>
</dbReference>
<evidence type="ECO:0000259" key="6">
    <source>
        <dbReference type="Pfam" id="PF02771"/>
    </source>
</evidence>
<sequence length="337" mass="34293">MVLDHTVLLGSVIESTIAPQADQVDRAGRFPRSGVTALGEIGLLGLASATAVGGGGAGLAETARVVERLAGVCGSTAMVLLTHYAATAVVEAHGPPSVRGAIARGEHLATLALGEPGDRCALTTTDGGVVLDGARSWVTAAGEADSYVWCCGSAAALVDGDAPGLRAGAPFDGLGLRGCAATPVTADRVEVPADAVAAEGLDQALPVFLALGAVFSLGLTEAMLADTAGRVAERREFAALRARTDLLRVFCDDTVAAVAGGRADARVRAAQARLAGAETATEVGDRLLRLCGFAAARKELALERHYRDALTARVMTPTGDSLREFAGRDAVGQPLFR</sequence>
<name>A0A3N2GPM7_9PSEU</name>
<feature type="domain" description="Acyl-CoA dehydrogenase/oxidase N-terminal" evidence="6">
    <location>
        <begin position="13"/>
        <end position="97"/>
    </location>
</feature>
<evidence type="ECO:0000259" key="5">
    <source>
        <dbReference type="Pfam" id="PF00441"/>
    </source>
</evidence>
<gene>
    <name evidence="7" type="ORF">EDD35_0132</name>
</gene>
<dbReference type="GeneID" id="301841629"/>
<dbReference type="RefSeq" id="WP_123682463.1">
    <property type="nucleotide sequence ID" value="NZ_RKHY01000001.1"/>
</dbReference>
<dbReference type="EMBL" id="RKHY01000001">
    <property type="protein sequence ID" value="ROS37875.1"/>
    <property type="molecule type" value="Genomic_DNA"/>
</dbReference>
<dbReference type="Proteomes" id="UP000274843">
    <property type="component" value="Unassembled WGS sequence"/>
</dbReference>
<dbReference type="InterPro" id="IPR013786">
    <property type="entry name" value="AcylCoA_DH/ox_N"/>
</dbReference>
<dbReference type="Pfam" id="PF02771">
    <property type="entry name" value="Acyl-CoA_dh_N"/>
    <property type="match status" value="1"/>
</dbReference>
<dbReference type="GO" id="GO:0003995">
    <property type="term" value="F:acyl-CoA dehydrogenase activity"/>
    <property type="evidence" value="ECO:0007669"/>
    <property type="project" value="TreeGrafter"/>
</dbReference>
<keyword evidence="8" id="KW-1185">Reference proteome</keyword>
<dbReference type="InterPro" id="IPR046373">
    <property type="entry name" value="Acyl-CoA_Oxase/DH_mid-dom_sf"/>
</dbReference>
<dbReference type="InterPro" id="IPR036250">
    <property type="entry name" value="AcylCo_DH-like_C"/>
</dbReference>
<proteinExistence type="inferred from homology"/>
<dbReference type="InterPro" id="IPR009100">
    <property type="entry name" value="AcylCoA_DH/oxidase_NM_dom_sf"/>
</dbReference>
<comment type="similarity">
    <text evidence="2">Belongs to the acyl-CoA dehydrogenase family.</text>
</comment>
<dbReference type="Pfam" id="PF00441">
    <property type="entry name" value="Acyl-CoA_dh_1"/>
    <property type="match status" value="1"/>
</dbReference>
<keyword evidence="3" id="KW-0285">Flavoprotein</keyword>
<dbReference type="AlphaFoldDB" id="A0A3N2GPM7"/>
<evidence type="ECO:0000256" key="3">
    <source>
        <dbReference type="ARBA" id="ARBA00022630"/>
    </source>
</evidence>
<dbReference type="InterPro" id="IPR009075">
    <property type="entry name" value="AcylCo_DH/oxidase_C"/>
</dbReference>